<evidence type="ECO:0000313" key="8">
    <source>
        <dbReference type="Proteomes" id="UP000261580"/>
    </source>
</evidence>
<evidence type="ECO:0000256" key="1">
    <source>
        <dbReference type="ARBA" id="ARBA00022723"/>
    </source>
</evidence>
<dbReference type="GeneTree" id="ENSGT00940000159112"/>
<evidence type="ECO:0000256" key="3">
    <source>
        <dbReference type="ARBA" id="ARBA00022837"/>
    </source>
</evidence>
<evidence type="ECO:0000256" key="4">
    <source>
        <dbReference type="SAM" id="MobiDB-lite"/>
    </source>
</evidence>
<dbReference type="Proteomes" id="UP000261580">
    <property type="component" value="Unassembled WGS sequence"/>
</dbReference>
<evidence type="ECO:0000259" key="6">
    <source>
        <dbReference type="PROSITE" id="PS50222"/>
    </source>
</evidence>
<keyword evidence="8" id="KW-1185">Reference proteome</keyword>
<dbReference type="FunFam" id="1.10.238.10:FF:000038">
    <property type="entry name" value="EH domain-containing protein 3"/>
    <property type="match status" value="1"/>
</dbReference>
<protein>
    <submittedName>
        <fullName evidence="7">Glioma tumor suppressor candidate region gene 1 protein-like</fullName>
    </submittedName>
</protein>
<dbReference type="CDD" id="cd00052">
    <property type="entry name" value="EH"/>
    <property type="match status" value="1"/>
</dbReference>
<dbReference type="InterPro" id="IPR011992">
    <property type="entry name" value="EF-hand-dom_pair"/>
</dbReference>
<organism evidence="7 8">
    <name type="scientific">Neolamprologus brichardi</name>
    <name type="common">Fairy cichlid</name>
    <name type="synonym">Lamprologus brichardi</name>
    <dbReference type="NCBI Taxonomy" id="32507"/>
    <lineage>
        <taxon>Eukaryota</taxon>
        <taxon>Metazoa</taxon>
        <taxon>Chordata</taxon>
        <taxon>Craniata</taxon>
        <taxon>Vertebrata</taxon>
        <taxon>Euteleostomi</taxon>
        <taxon>Actinopterygii</taxon>
        <taxon>Neopterygii</taxon>
        <taxon>Teleostei</taxon>
        <taxon>Neoteleostei</taxon>
        <taxon>Acanthomorphata</taxon>
        <taxon>Ovalentaria</taxon>
        <taxon>Cichlomorphae</taxon>
        <taxon>Cichliformes</taxon>
        <taxon>Cichlidae</taxon>
        <taxon>African cichlids</taxon>
        <taxon>Pseudocrenilabrinae</taxon>
        <taxon>Lamprologini</taxon>
        <taxon>Neolamprologus</taxon>
    </lineage>
</organism>
<dbReference type="SUPFAM" id="SSF47473">
    <property type="entry name" value="EF-hand"/>
    <property type="match status" value="1"/>
</dbReference>
<proteinExistence type="predicted"/>
<dbReference type="GO" id="GO:0000166">
    <property type="term" value="F:nucleotide binding"/>
    <property type="evidence" value="ECO:0007669"/>
    <property type="project" value="UniProtKB-KW"/>
</dbReference>
<dbReference type="InterPro" id="IPR031692">
    <property type="entry name" value="EHD_N"/>
</dbReference>
<feature type="domain" description="EF-hand" evidence="6">
    <location>
        <begin position="436"/>
        <end position="471"/>
    </location>
</feature>
<dbReference type="Pfam" id="PF18150">
    <property type="entry name" value="DUF5600"/>
    <property type="match status" value="1"/>
</dbReference>
<dbReference type="PROSITE" id="PS50031">
    <property type="entry name" value="EH"/>
    <property type="match status" value="1"/>
</dbReference>
<dbReference type="PROSITE" id="PS50222">
    <property type="entry name" value="EF_HAND_2"/>
    <property type="match status" value="1"/>
</dbReference>
<reference evidence="7" key="2">
    <citation type="submission" date="2025-09" db="UniProtKB">
        <authorList>
            <consortium name="Ensembl"/>
        </authorList>
    </citation>
    <scope>IDENTIFICATION</scope>
</reference>
<keyword evidence="3" id="KW-0106">Calcium</keyword>
<dbReference type="AlphaFoldDB" id="A0A3Q4GNY9"/>
<sequence length="498" mass="56592">WWPWPQRQPGNVKKAPEVIHTVTEGLKSLYREKLLPLEQYYGFHDFHSPSLEDADFDNKPMVLVVGQYSTGKTTFIKYLLEQDIPGSRIGPEPTTDCFTAIMHGDVESVIPGNALIVDPNKPFRYDFPAVLRWFAERVDRIVLLFDAHKLEISDEFSEAIGALKGNEDKLRVVLNKADMVGTQQLMRVYGALMWSLGKVFGTPEVLRVYIGSFWAEPLLVNDNRKLFELEEEDLFADIQNLPRNAAIRKLNDLVKRARLVRVHAHIISHLKQEMRSVFRKDNKKKNLIYQLPVIFSKIQLQHNISAGDFPDCAKMQEQLMVHDFTKFKSLKPNLMASLDELLSSDIAKLMPLLRQEELEAGDQPGVQGGAFLGTRAGPFSEGDPFVEENGEGCEEEEDWVVTKDKPKYDEIFYNLAPNEGKLSGTKAKDWMVSSRLPNSVLGRIWKLSDVDRDGMLDDEEFALASHLIEVKLEGHGLPPELPTRLIPPSKRRQKGSDA</sequence>
<dbReference type="Bgee" id="ENSNBRG00000004028">
    <property type="expression patterns" value="Expressed in mesonephros and 7 other cell types or tissues"/>
</dbReference>
<dbReference type="GO" id="GO:0006897">
    <property type="term" value="P:endocytosis"/>
    <property type="evidence" value="ECO:0007669"/>
    <property type="project" value="TreeGrafter"/>
</dbReference>
<dbReference type="InterPro" id="IPR000261">
    <property type="entry name" value="EH_dom"/>
</dbReference>
<dbReference type="GO" id="GO:0005737">
    <property type="term" value="C:cytoplasm"/>
    <property type="evidence" value="ECO:0007669"/>
    <property type="project" value="TreeGrafter"/>
</dbReference>
<dbReference type="InterPro" id="IPR018247">
    <property type="entry name" value="EF_Hand_1_Ca_BS"/>
</dbReference>
<keyword evidence="2" id="KW-0547">Nucleotide-binding</keyword>
<dbReference type="GO" id="GO:0005886">
    <property type="term" value="C:plasma membrane"/>
    <property type="evidence" value="ECO:0007669"/>
    <property type="project" value="TreeGrafter"/>
</dbReference>
<accession>A0A3Q4GNY9</accession>
<name>A0A3Q4GNY9_NEOBR</name>
<dbReference type="GO" id="GO:0016197">
    <property type="term" value="P:endosomal transport"/>
    <property type="evidence" value="ECO:0007669"/>
    <property type="project" value="TreeGrafter"/>
</dbReference>
<dbReference type="InterPro" id="IPR040990">
    <property type="entry name" value="DUF5600"/>
</dbReference>
<dbReference type="InterPro" id="IPR027417">
    <property type="entry name" value="P-loop_NTPase"/>
</dbReference>
<dbReference type="Ensembl" id="ENSNBRT00000005241.1">
    <property type="protein sequence ID" value="ENSNBRP00000005087.1"/>
    <property type="gene ID" value="ENSNBRG00000004028.1"/>
</dbReference>
<dbReference type="GO" id="GO:0005509">
    <property type="term" value="F:calcium ion binding"/>
    <property type="evidence" value="ECO:0007669"/>
    <property type="project" value="InterPro"/>
</dbReference>
<evidence type="ECO:0000313" key="7">
    <source>
        <dbReference type="Ensembl" id="ENSNBRP00000005087.1"/>
    </source>
</evidence>
<feature type="domain" description="EH" evidence="5">
    <location>
        <begin position="404"/>
        <end position="492"/>
    </location>
</feature>
<dbReference type="PANTHER" id="PTHR11216:SF62">
    <property type="entry name" value="EH DOMAIN-CONTAINING PROTEIN 2"/>
    <property type="match status" value="1"/>
</dbReference>
<dbReference type="Pfam" id="PF00350">
    <property type="entry name" value="Dynamin_N"/>
    <property type="match status" value="1"/>
</dbReference>
<dbReference type="Gene3D" id="3.40.50.300">
    <property type="entry name" value="P-loop containing nucleotide triphosphate hydrolases"/>
    <property type="match status" value="1"/>
</dbReference>
<evidence type="ECO:0000259" key="5">
    <source>
        <dbReference type="PROSITE" id="PS50031"/>
    </source>
</evidence>
<feature type="compositionally biased region" description="Basic residues" evidence="4">
    <location>
        <begin position="489"/>
        <end position="498"/>
    </location>
</feature>
<dbReference type="Pfam" id="PF16880">
    <property type="entry name" value="EHD_N"/>
    <property type="match status" value="1"/>
</dbReference>
<dbReference type="InterPro" id="IPR045063">
    <property type="entry name" value="Dynamin_N"/>
</dbReference>
<dbReference type="CDD" id="cd09913">
    <property type="entry name" value="EHD"/>
    <property type="match status" value="1"/>
</dbReference>
<evidence type="ECO:0000256" key="2">
    <source>
        <dbReference type="ARBA" id="ARBA00022741"/>
    </source>
</evidence>
<feature type="region of interest" description="Disordered" evidence="4">
    <location>
        <begin position="475"/>
        <end position="498"/>
    </location>
</feature>
<dbReference type="SMART" id="SM00027">
    <property type="entry name" value="EH"/>
    <property type="match status" value="1"/>
</dbReference>
<keyword evidence="1" id="KW-0479">Metal-binding</keyword>
<dbReference type="SUPFAM" id="SSF52540">
    <property type="entry name" value="P-loop containing nucleoside triphosphate hydrolases"/>
    <property type="match status" value="1"/>
</dbReference>
<reference evidence="7" key="1">
    <citation type="submission" date="2025-08" db="UniProtKB">
        <authorList>
            <consortium name="Ensembl"/>
        </authorList>
    </citation>
    <scope>IDENTIFICATION</scope>
</reference>
<dbReference type="Gene3D" id="1.10.238.10">
    <property type="entry name" value="EF-hand"/>
    <property type="match status" value="1"/>
</dbReference>
<dbReference type="Gene3D" id="1.10.268.20">
    <property type="match status" value="2"/>
</dbReference>
<dbReference type="PANTHER" id="PTHR11216">
    <property type="entry name" value="EH DOMAIN"/>
    <property type="match status" value="1"/>
</dbReference>
<dbReference type="Pfam" id="PF12763">
    <property type="entry name" value="EH"/>
    <property type="match status" value="1"/>
</dbReference>
<dbReference type="PROSITE" id="PS00018">
    <property type="entry name" value="EF_HAND_1"/>
    <property type="match status" value="1"/>
</dbReference>
<dbReference type="InterPro" id="IPR002048">
    <property type="entry name" value="EF_hand_dom"/>
</dbReference>